<protein>
    <recommendedName>
        <fullName evidence="2">Internal virion protein</fullName>
    </recommendedName>
</protein>
<dbReference type="AlphaFoldDB" id="A0A6M3XLH8"/>
<dbReference type="EMBL" id="MT144747">
    <property type="protein sequence ID" value="QJH98669.1"/>
    <property type="molecule type" value="Genomic_DNA"/>
</dbReference>
<evidence type="ECO:0008006" key="2">
    <source>
        <dbReference type="Google" id="ProtNLM"/>
    </source>
</evidence>
<sequence>MGFATAAIIGLGAMQVGTSIASGYAQSREAKYNAALLEQTLPLYDVQTGLVEKQKQLELYQANRQIGQVMGTTRAMTAGKGLTLSGSPMAIMLDIYTQMEIDKRIGQSNLELQKYGIQVEKGRVSSQAAAYRRQAKTAIFSGYTNAFTAALQTGVNYGIYKGAFTPKTYTANISGMGNVRVAPPNYYLRAGRL</sequence>
<proteinExistence type="predicted"/>
<organism evidence="1">
    <name type="scientific">viral metagenome</name>
    <dbReference type="NCBI Taxonomy" id="1070528"/>
    <lineage>
        <taxon>unclassified sequences</taxon>
        <taxon>metagenomes</taxon>
        <taxon>organismal metagenomes</taxon>
    </lineage>
</organism>
<dbReference type="Pfam" id="PF24072">
    <property type="entry name" value="T7_gp14"/>
    <property type="match status" value="1"/>
</dbReference>
<dbReference type="InterPro" id="IPR038996">
    <property type="entry name" value="Gp14"/>
</dbReference>
<reference evidence="1" key="1">
    <citation type="submission" date="2020-03" db="EMBL/GenBank/DDBJ databases">
        <title>The deep terrestrial virosphere.</title>
        <authorList>
            <person name="Holmfeldt K."/>
            <person name="Nilsson E."/>
            <person name="Simone D."/>
            <person name="Lopez-Fernandez M."/>
            <person name="Wu X."/>
            <person name="de Brujin I."/>
            <person name="Lundin D."/>
            <person name="Andersson A."/>
            <person name="Bertilsson S."/>
            <person name="Dopson M."/>
        </authorList>
    </citation>
    <scope>NUCLEOTIDE SEQUENCE</scope>
    <source>
        <strain evidence="1">TM448B01363</strain>
    </source>
</reference>
<evidence type="ECO:0000313" key="1">
    <source>
        <dbReference type="EMBL" id="QJH98669.1"/>
    </source>
</evidence>
<name>A0A6M3XLH8_9ZZZZ</name>
<accession>A0A6M3XLH8</accession>
<gene>
    <name evidence="1" type="ORF">TM448B01363_0001</name>
</gene>